<feature type="compositionally biased region" description="Polar residues" evidence="8">
    <location>
        <begin position="654"/>
        <end position="670"/>
    </location>
</feature>
<evidence type="ECO:0000256" key="2">
    <source>
        <dbReference type="ARBA" id="ARBA00007357"/>
    </source>
</evidence>
<feature type="compositionally biased region" description="Polar residues" evidence="8">
    <location>
        <begin position="372"/>
        <end position="384"/>
    </location>
</feature>
<feature type="compositionally biased region" description="Low complexity" evidence="8">
    <location>
        <begin position="332"/>
        <end position="359"/>
    </location>
</feature>
<dbReference type="GO" id="GO:0016485">
    <property type="term" value="P:protein processing"/>
    <property type="evidence" value="ECO:0007669"/>
    <property type="project" value="TreeGrafter"/>
</dbReference>
<dbReference type="GO" id="GO:0046872">
    <property type="term" value="F:metal ion binding"/>
    <property type="evidence" value="ECO:0007669"/>
    <property type="project" value="UniProtKB-KW"/>
</dbReference>
<dbReference type="GO" id="GO:0004222">
    <property type="term" value="F:metalloendopeptidase activity"/>
    <property type="evidence" value="ECO:0007669"/>
    <property type="project" value="InterPro"/>
</dbReference>
<evidence type="ECO:0000256" key="8">
    <source>
        <dbReference type="SAM" id="MobiDB-lite"/>
    </source>
</evidence>
<keyword evidence="9" id="KW-0732">Signal</keyword>
<feature type="region of interest" description="Disordered" evidence="8">
    <location>
        <begin position="99"/>
        <end position="225"/>
    </location>
</feature>
<keyword evidence="7" id="KW-0482">Metalloprotease</keyword>
<feature type="compositionally biased region" description="Low complexity" evidence="8">
    <location>
        <begin position="719"/>
        <end position="731"/>
    </location>
</feature>
<accession>A0AAQ4DKK5</accession>
<feature type="compositionally biased region" description="Low complexity" evidence="8">
    <location>
        <begin position="101"/>
        <end position="131"/>
    </location>
</feature>
<sequence>MGSLGCIVVALTVLVASGTPRNAEAAVMPEEQGRQDIQNSTSGNRRGTLRPFGYLAGVVRETQGNTSVEKVYNFVFGNSSSVRQLVRLYALMSIPVFQQQPTRPTRPATTASTTRSPTSLTTTTPRTPTPSTGGGNSSHETGTAPTGTGSSSEPVTELGTPTTNSEPPRGTVSTQAETEESTSTGTEHFSTETRGESTQPASTEHVTTELGSTAESEHEWTSTSSNYHETTLTSDTMSTDFTESVADTLFTETSVNTGGTSTYPESTVTMEATSWSGITTDTGQTSSSLTPRNTEDTTTGTEVDNTHETLETSTNGALTETTVYSTDEHMWSTASTDDTETTSSLFPTSPTDSTTVVTDEPASETAHETDWTTRSTLPTSWSESHTIDPDTTLGETSTQWSTRDLTMTDSFTEEGTESTSVYTNTDSTTYHSTAASTSTTENVEIESTTGVTFTETSSELHLTTDLATSNTVTDGHVPTTERYTVTDILETTTTESSSLQTRGLESTTEDWLTENSAATPTKFDTAETSASSLSYTETEPTKTGTSTEASSQLHTEATTDFSVSVTSTFTEETSNHHENTETTTEESTRQTSDWTDGSESVVTDDVTDITTSLELTPSTTEQRTKTTPTSGTENPTEETHEATEHTTVTAEPAWSTSSTNTDEVSASDTVPTARESLSTEGASTGSTSSLGEVTESPTAETSTLSYSSAMTNADTEAPTELTSTSTTTLESSTLVSNIASEITTIELVTTRSLSTISGPTSASSEEQTESLSTGTAAATEEQNETSATRPDTTSPGQAETMSTTMQAQENSSTVVPTVQETSLETTATTAGMESNLTSSTPVSSTTSGNIPFTDEGISGHLIDGHRSTPSLPPFTDVGIGGGVITSPGASTESLAYTDEGIHGGLVGPGVISQFPNGTQKKRRRDRSLNRSAGQLLPRRDDDSDNKSDIFFSRRHRKAGRPDRPTRRVRGSGSSEPSSEASKRISKKTKNFPLFPLALVAALVIIVVFGSAGKVISVISQEFPPGGAIVNRRGLPTPPRSFHHRQAKETTARACDWESCEWQGRYLHDKLNYSVSPCEDFYSHVCSSEWFKNADVSSQPYAYSAPASVMLGLWSFLKKHRADTTKVQTSFVSEASIFLQRCVPGSKKDTDWKVFRKILENVGIDEWPYGGAMPHTEAHKIVAKAEKMLGFATLVSVFLRGRPSSHEVMLHVNSPPVLLRLYKDAFPGKDIKAYGEFVYQVLSLWNPSGQDVLPSVLALMDLEERLSIAASHSSRSVPVLHVTMPVATIKSYAHWNWQAYFKLFLDGNAALHSNKKIALLDPVYFNHLTSILSHVTTRTILNYVGYKLVVFLSPLLPLNKAGFMVPVSYPHHLFKGVSKRLEACMFFLERLYPVATRALVWSHVVKKAPSLLSGDLADQLQGMEQLARNEMKHAAAHAPWLTHEEAAVAVLKMERLRLVLAPRSHDTALHRLHAVSPLFDNVSLIEGVYKLQRTLRANYWRGDNLSLYHEPATATDSAFRPGFVYEPDLNKVSVSPVTVDFIVSMSRSLDATAVPFLLGELVRGMFSAISIRGSTIDADGDPRQWWTSTTEDRFIQRAKCLQNSFADVSRLYVKEGLPDKFVFMEENVQDGAVVHPLYNIHLRMAKSSGKAAVIPGQPRNLSPTKLFFINWASTFCEPQRPDGVSRDRLHFKISVPSKTRLNVAVSRFAPFSAVFKCPVGSEMNPSKACSFW</sequence>
<feature type="region of interest" description="Disordered" evidence="8">
    <location>
        <begin position="490"/>
        <end position="731"/>
    </location>
</feature>
<dbReference type="Gene3D" id="1.10.1380.10">
    <property type="entry name" value="Neutral endopeptidase , domain2"/>
    <property type="match status" value="1"/>
</dbReference>
<dbReference type="PROSITE" id="PS51885">
    <property type="entry name" value="NEPRILYSIN"/>
    <property type="match status" value="1"/>
</dbReference>
<evidence type="ECO:0000256" key="1">
    <source>
        <dbReference type="ARBA" id="ARBA00001947"/>
    </source>
</evidence>
<feature type="region of interest" description="Disordered" evidence="8">
    <location>
        <begin position="276"/>
        <end position="398"/>
    </location>
</feature>
<feature type="compositionally biased region" description="Polar residues" evidence="8">
    <location>
        <begin position="35"/>
        <end position="45"/>
    </location>
</feature>
<feature type="compositionally biased region" description="Polar residues" evidence="8">
    <location>
        <begin position="755"/>
        <end position="776"/>
    </location>
</feature>
<feature type="compositionally biased region" description="Polar residues" evidence="8">
    <location>
        <begin position="526"/>
        <end position="535"/>
    </location>
</feature>
<comment type="caution">
    <text evidence="12">The sequence shown here is derived from an EMBL/GenBank/DDBJ whole genome shotgun (WGS) entry which is preliminary data.</text>
</comment>
<feature type="compositionally biased region" description="Low complexity" evidence="8">
    <location>
        <begin position="834"/>
        <end position="847"/>
    </location>
</feature>
<feature type="region of interest" description="Disordered" evidence="8">
    <location>
        <begin position="755"/>
        <end position="858"/>
    </location>
</feature>
<dbReference type="InterPro" id="IPR024079">
    <property type="entry name" value="MetalloPept_cat_dom_sf"/>
</dbReference>
<keyword evidence="3" id="KW-0645">Protease</keyword>
<feature type="compositionally biased region" description="Low complexity" evidence="8">
    <location>
        <begin position="171"/>
        <end position="188"/>
    </location>
</feature>
<feature type="compositionally biased region" description="Polar residues" evidence="8">
    <location>
        <begin position="276"/>
        <end position="303"/>
    </location>
</feature>
<dbReference type="InterPro" id="IPR042089">
    <property type="entry name" value="Peptidase_M13_dom_2"/>
</dbReference>
<dbReference type="PANTHER" id="PTHR11733:SF241">
    <property type="entry name" value="GH26575P-RELATED"/>
    <property type="match status" value="1"/>
</dbReference>
<evidence type="ECO:0000313" key="13">
    <source>
        <dbReference type="Proteomes" id="UP001321473"/>
    </source>
</evidence>
<dbReference type="EMBL" id="JARKHS020029614">
    <property type="protein sequence ID" value="KAK8762995.1"/>
    <property type="molecule type" value="Genomic_DNA"/>
</dbReference>
<keyword evidence="13" id="KW-1185">Reference proteome</keyword>
<gene>
    <name evidence="12" type="ORF">V5799_034393</name>
</gene>
<feature type="compositionally biased region" description="Low complexity" evidence="8">
    <location>
        <begin position="595"/>
        <end position="621"/>
    </location>
</feature>
<feature type="compositionally biased region" description="Low complexity" evidence="8">
    <location>
        <begin position="536"/>
        <end position="548"/>
    </location>
</feature>
<dbReference type="InterPro" id="IPR018497">
    <property type="entry name" value="Peptidase_M13_C"/>
</dbReference>
<keyword evidence="5" id="KW-0378">Hydrolase</keyword>
<feature type="region of interest" description="Disordered" evidence="8">
    <location>
        <begin position="905"/>
        <end position="984"/>
    </location>
</feature>
<comment type="cofactor">
    <cofactor evidence="1">
        <name>Zn(2+)</name>
        <dbReference type="ChEBI" id="CHEBI:29105"/>
    </cofactor>
</comment>
<dbReference type="InterPro" id="IPR008753">
    <property type="entry name" value="Peptidase_M13_N"/>
</dbReference>
<evidence type="ECO:0000256" key="7">
    <source>
        <dbReference type="ARBA" id="ARBA00023049"/>
    </source>
</evidence>
<dbReference type="Gene3D" id="3.40.390.10">
    <property type="entry name" value="Collagenase (Catalytic Domain)"/>
    <property type="match status" value="1"/>
</dbReference>
<feature type="compositionally biased region" description="Low complexity" evidence="8">
    <location>
        <begin position="558"/>
        <end position="572"/>
    </location>
</feature>
<dbReference type="PANTHER" id="PTHR11733">
    <property type="entry name" value="ZINC METALLOPROTEASE FAMILY M13 NEPRILYSIN-RELATED"/>
    <property type="match status" value="1"/>
</dbReference>
<dbReference type="Pfam" id="PF01431">
    <property type="entry name" value="Peptidase_M13"/>
    <property type="match status" value="1"/>
</dbReference>
<dbReference type="GO" id="GO:0005886">
    <property type="term" value="C:plasma membrane"/>
    <property type="evidence" value="ECO:0007669"/>
    <property type="project" value="TreeGrafter"/>
</dbReference>
<evidence type="ECO:0000256" key="6">
    <source>
        <dbReference type="ARBA" id="ARBA00022833"/>
    </source>
</evidence>
<feature type="compositionally biased region" description="Polar residues" evidence="8">
    <location>
        <begin position="784"/>
        <end position="832"/>
    </location>
</feature>
<proteinExistence type="inferred from homology"/>
<evidence type="ECO:0000256" key="4">
    <source>
        <dbReference type="ARBA" id="ARBA00022723"/>
    </source>
</evidence>
<feature type="compositionally biased region" description="Polar residues" evidence="8">
    <location>
        <begin position="311"/>
        <end position="325"/>
    </location>
</feature>
<comment type="similarity">
    <text evidence="2">Belongs to the peptidase M13 family.</text>
</comment>
<feature type="compositionally biased region" description="Polar residues" evidence="8">
    <location>
        <begin position="196"/>
        <end position="214"/>
    </location>
</feature>
<keyword evidence="4" id="KW-0479">Metal-binding</keyword>
<feature type="region of interest" description="Disordered" evidence="8">
    <location>
        <begin position="26"/>
        <end position="48"/>
    </location>
</feature>
<evidence type="ECO:0000256" key="9">
    <source>
        <dbReference type="SAM" id="SignalP"/>
    </source>
</evidence>
<feature type="domain" description="Peptidase M13 N-terminal" evidence="11">
    <location>
        <begin position="1076"/>
        <end position="1453"/>
    </location>
</feature>
<dbReference type="Proteomes" id="UP001321473">
    <property type="component" value="Unassembled WGS sequence"/>
</dbReference>
<protein>
    <submittedName>
        <fullName evidence="12">Uncharacterized protein</fullName>
    </submittedName>
</protein>
<reference evidence="12 13" key="1">
    <citation type="journal article" date="2023" name="Arcadia Sci">
        <title>De novo assembly of a long-read Amblyomma americanum tick genome.</title>
        <authorList>
            <person name="Chou S."/>
            <person name="Poskanzer K.E."/>
            <person name="Rollins M."/>
            <person name="Thuy-Boun P.S."/>
        </authorList>
    </citation>
    <scope>NUCLEOTIDE SEQUENCE [LARGE SCALE GENOMIC DNA]</scope>
    <source>
        <strain evidence="12">F_SG_1</strain>
        <tissue evidence="12">Salivary glands</tissue>
    </source>
</reference>
<keyword evidence="6" id="KW-0862">Zinc</keyword>
<feature type="compositionally biased region" description="Basic and acidic residues" evidence="8">
    <location>
        <begin position="937"/>
        <end position="947"/>
    </location>
</feature>
<dbReference type="Pfam" id="PF05649">
    <property type="entry name" value="Peptidase_M13_N"/>
    <property type="match status" value="1"/>
</dbReference>
<feature type="signal peptide" evidence="9">
    <location>
        <begin position="1"/>
        <end position="25"/>
    </location>
</feature>
<feature type="domain" description="Peptidase M13 C-terminal" evidence="10">
    <location>
        <begin position="1572"/>
        <end position="1729"/>
    </location>
</feature>
<feature type="compositionally biased region" description="Low complexity" evidence="8">
    <location>
        <begin position="141"/>
        <end position="152"/>
    </location>
</feature>
<evidence type="ECO:0000259" key="11">
    <source>
        <dbReference type="Pfam" id="PF05649"/>
    </source>
</evidence>
<feature type="chain" id="PRO_5042946507" evidence="9">
    <location>
        <begin position="26"/>
        <end position="1731"/>
    </location>
</feature>
<feature type="compositionally biased region" description="Low complexity" evidence="8">
    <location>
        <begin position="970"/>
        <end position="979"/>
    </location>
</feature>
<dbReference type="InterPro" id="IPR000718">
    <property type="entry name" value="Peptidase_M13"/>
</dbReference>
<dbReference type="SUPFAM" id="SSF55486">
    <property type="entry name" value="Metalloproteases ('zincins'), catalytic domain"/>
    <property type="match status" value="1"/>
</dbReference>
<evidence type="ECO:0000256" key="5">
    <source>
        <dbReference type="ARBA" id="ARBA00022801"/>
    </source>
</evidence>
<evidence type="ECO:0000313" key="12">
    <source>
        <dbReference type="EMBL" id="KAK8762995.1"/>
    </source>
</evidence>
<evidence type="ECO:0000259" key="10">
    <source>
        <dbReference type="Pfam" id="PF01431"/>
    </source>
</evidence>
<evidence type="ECO:0000256" key="3">
    <source>
        <dbReference type="ARBA" id="ARBA00022670"/>
    </source>
</evidence>
<organism evidence="12 13">
    <name type="scientific">Amblyomma americanum</name>
    <name type="common">Lone star tick</name>
    <dbReference type="NCBI Taxonomy" id="6943"/>
    <lineage>
        <taxon>Eukaryota</taxon>
        <taxon>Metazoa</taxon>
        <taxon>Ecdysozoa</taxon>
        <taxon>Arthropoda</taxon>
        <taxon>Chelicerata</taxon>
        <taxon>Arachnida</taxon>
        <taxon>Acari</taxon>
        <taxon>Parasitiformes</taxon>
        <taxon>Ixodida</taxon>
        <taxon>Ixodoidea</taxon>
        <taxon>Ixodidae</taxon>
        <taxon>Amblyomminae</taxon>
        <taxon>Amblyomma</taxon>
    </lineage>
</organism>
<feature type="compositionally biased region" description="Low complexity" evidence="8">
    <location>
        <begin position="675"/>
        <end position="692"/>
    </location>
</feature>
<feature type="compositionally biased region" description="Polar residues" evidence="8">
    <location>
        <begin position="695"/>
        <end position="714"/>
    </location>
</feature>
<name>A0AAQ4DKK5_AMBAM</name>